<comment type="similarity">
    <text evidence="6">Belongs to the globin family.</text>
</comment>
<dbReference type="InterPro" id="IPR000971">
    <property type="entry name" value="Globin"/>
</dbReference>
<evidence type="ECO:0000256" key="3">
    <source>
        <dbReference type="ARBA" id="ARBA00022621"/>
    </source>
</evidence>
<dbReference type="PANTHER" id="PTHR46458:SF1">
    <property type="entry name" value="GEO09476P1"/>
    <property type="match status" value="1"/>
</dbReference>
<evidence type="ECO:0000313" key="9">
    <source>
        <dbReference type="EnsemblMetazoa" id="OVOC6459.1"/>
    </source>
</evidence>
<dbReference type="InterPro" id="IPR044399">
    <property type="entry name" value="Mb-like_M"/>
</dbReference>
<dbReference type="InterPro" id="IPR012292">
    <property type="entry name" value="Globin/Proto"/>
</dbReference>
<dbReference type="PANTHER" id="PTHR46458">
    <property type="entry name" value="BLR2807 PROTEIN"/>
    <property type="match status" value="1"/>
</dbReference>
<sequence>MGNVESTAIQVGLADSPRHCPLRRRSRAEFLFDGPRKSSAMTLKEASLVFQQQLTLHKYICNMSDLLLPMWSPQHQEHESSERSQSENRKRKQNLSKSDLEALSWSCSNLRQALQPCIEISGDLTTSQNSAIRRLWKQEMKRCNDSEFELASRLLLRIFALDFRLQSAFHLSNVPFFELKENQLFEIHAKAVGSTLSSIMLHLHNPTAMSKSLQALGARHVIHTEIQYRSNYWKIVNQAFVEFVNADRASIDVFNAWNVLGNFCVEQMRIGYRIEYKAQKVLEQLKTKDMKS</sequence>
<dbReference type="SUPFAM" id="SSF46458">
    <property type="entry name" value="Globin-like"/>
    <property type="match status" value="1"/>
</dbReference>
<keyword evidence="4" id="KW-0479">Metal-binding</keyword>
<evidence type="ECO:0000256" key="1">
    <source>
        <dbReference type="ARBA" id="ARBA00022448"/>
    </source>
</evidence>
<keyword evidence="10" id="KW-1185">Reference proteome</keyword>
<evidence type="ECO:0000313" key="10">
    <source>
        <dbReference type="Proteomes" id="UP000024404"/>
    </source>
</evidence>
<dbReference type="InterPro" id="IPR009050">
    <property type="entry name" value="Globin-like_sf"/>
</dbReference>
<evidence type="ECO:0000256" key="7">
    <source>
        <dbReference type="SAM" id="MobiDB-lite"/>
    </source>
</evidence>
<keyword evidence="1 6" id="KW-0813">Transport</keyword>
<protein>
    <submittedName>
        <fullName evidence="9">GLOBIN domain-containing protein</fullName>
    </submittedName>
</protein>
<proteinExistence type="inferred from homology"/>
<dbReference type="Gene3D" id="1.10.490.10">
    <property type="entry name" value="Globins"/>
    <property type="match status" value="1"/>
</dbReference>
<dbReference type="GO" id="GO:0046872">
    <property type="term" value="F:metal ion binding"/>
    <property type="evidence" value="ECO:0007669"/>
    <property type="project" value="UniProtKB-KW"/>
</dbReference>
<dbReference type="PROSITE" id="PS01033">
    <property type="entry name" value="GLOBIN"/>
    <property type="match status" value="1"/>
</dbReference>
<dbReference type="GO" id="GO:0020037">
    <property type="term" value="F:heme binding"/>
    <property type="evidence" value="ECO:0007669"/>
    <property type="project" value="InterPro"/>
</dbReference>
<dbReference type="EMBL" id="CMVM020000172">
    <property type="status" value="NOT_ANNOTATED_CDS"/>
    <property type="molecule type" value="Genomic_DNA"/>
</dbReference>
<reference evidence="10" key="1">
    <citation type="submission" date="2013-10" db="EMBL/GenBank/DDBJ databases">
        <title>Genome sequencing of Onchocerca volvulus.</title>
        <authorList>
            <person name="Cotton J."/>
            <person name="Tsai J."/>
            <person name="Stanley E."/>
            <person name="Tracey A."/>
            <person name="Holroyd N."/>
            <person name="Lustigman S."/>
            <person name="Berriman M."/>
        </authorList>
    </citation>
    <scope>NUCLEOTIDE SEQUENCE</scope>
</reference>
<keyword evidence="3 6" id="KW-0561">Oxygen transport</keyword>
<dbReference type="EnsemblMetazoa" id="OVOC6459.1">
    <property type="protein sequence ID" value="OVOC6459.1"/>
    <property type="gene ID" value="WBGene00243268"/>
</dbReference>
<dbReference type="STRING" id="6282.A0A2K6W9B2"/>
<reference evidence="9" key="2">
    <citation type="submission" date="2018-02" db="UniProtKB">
        <authorList>
            <consortium name="EnsemblMetazoa"/>
        </authorList>
    </citation>
    <scope>IDENTIFICATION</scope>
</reference>
<evidence type="ECO:0000259" key="8">
    <source>
        <dbReference type="PROSITE" id="PS01033"/>
    </source>
</evidence>
<evidence type="ECO:0000256" key="6">
    <source>
        <dbReference type="RuleBase" id="RU000356"/>
    </source>
</evidence>
<dbReference type="GO" id="GO:0019825">
    <property type="term" value="F:oxygen binding"/>
    <property type="evidence" value="ECO:0007669"/>
    <property type="project" value="InterPro"/>
</dbReference>
<organism evidence="9 10">
    <name type="scientific">Onchocerca volvulus</name>
    <dbReference type="NCBI Taxonomy" id="6282"/>
    <lineage>
        <taxon>Eukaryota</taxon>
        <taxon>Metazoa</taxon>
        <taxon>Ecdysozoa</taxon>
        <taxon>Nematoda</taxon>
        <taxon>Chromadorea</taxon>
        <taxon>Rhabditida</taxon>
        <taxon>Spirurina</taxon>
        <taxon>Spiruromorpha</taxon>
        <taxon>Filarioidea</taxon>
        <taxon>Onchocercidae</taxon>
        <taxon>Onchocerca</taxon>
    </lineage>
</organism>
<dbReference type="AlphaFoldDB" id="A0A2K6W9B2"/>
<keyword evidence="2 6" id="KW-0349">Heme</keyword>
<evidence type="ECO:0000256" key="2">
    <source>
        <dbReference type="ARBA" id="ARBA00022617"/>
    </source>
</evidence>
<dbReference type="InterPro" id="IPR050532">
    <property type="entry name" value="Globin-like_OT"/>
</dbReference>
<evidence type="ECO:0000256" key="4">
    <source>
        <dbReference type="ARBA" id="ARBA00022723"/>
    </source>
</evidence>
<feature type="compositionally biased region" description="Basic and acidic residues" evidence="7">
    <location>
        <begin position="75"/>
        <end position="88"/>
    </location>
</feature>
<feature type="region of interest" description="Disordered" evidence="7">
    <location>
        <begin position="73"/>
        <end position="93"/>
    </location>
</feature>
<dbReference type="GO" id="GO:0005344">
    <property type="term" value="F:oxygen carrier activity"/>
    <property type="evidence" value="ECO:0007669"/>
    <property type="project" value="UniProtKB-KW"/>
</dbReference>
<keyword evidence="5" id="KW-0408">Iron</keyword>
<name>A0A2K6W9B2_ONCVO</name>
<dbReference type="Pfam" id="PF00042">
    <property type="entry name" value="Globin"/>
    <property type="match status" value="1"/>
</dbReference>
<dbReference type="Proteomes" id="UP000024404">
    <property type="component" value="Unassembled WGS sequence"/>
</dbReference>
<evidence type="ECO:0000256" key="5">
    <source>
        <dbReference type="ARBA" id="ARBA00023004"/>
    </source>
</evidence>
<dbReference type="OMA" id="FCVEQMR"/>
<feature type="domain" description="Globin" evidence="8">
    <location>
        <begin position="123"/>
        <end position="273"/>
    </location>
</feature>
<accession>A0A2K6W9B2</accession>
<dbReference type="CDD" id="cd01040">
    <property type="entry name" value="Mb-like"/>
    <property type="match status" value="1"/>
</dbReference>